<comment type="caution">
    <text evidence="1">The sequence shown here is derived from an EMBL/GenBank/DDBJ whole genome shotgun (WGS) entry which is preliminary data.</text>
</comment>
<sequence>MRLIEKTVSDGAIRHGSLAVWGFSAGSPSVTSSLSCRMLLNLAAHSSRVTCGRAEVSVDRGFWGAARSRLSEFTNRLAFPVSQN</sequence>
<organism evidence="1 2">
    <name type="scientific">Eumeta variegata</name>
    <name type="common">Bagworm moth</name>
    <name type="synonym">Eumeta japonica</name>
    <dbReference type="NCBI Taxonomy" id="151549"/>
    <lineage>
        <taxon>Eukaryota</taxon>
        <taxon>Metazoa</taxon>
        <taxon>Ecdysozoa</taxon>
        <taxon>Arthropoda</taxon>
        <taxon>Hexapoda</taxon>
        <taxon>Insecta</taxon>
        <taxon>Pterygota</taxon>
        <taxon>Neoptera</taxon>
        <taxon>Endopterygota</taxon>
        <taxon>Lepidoptera</taxon>
        <taxon>Glossata</taxon>
        <taxon>Ditrysia</taxon>
        <taxon>Tineoidea</taxon>
        <taxon>Psychidae</taxon>
        <taxon>Oiketicinae</taxon>
        <taxon>Eumeta</taxon>
    </lineage>
</organism>
<reference evidence="1 2" key="1">
    <citation type="journal article" date="2019" name="Commun. Biol.">
        <title>The bagworm genome reveals a unique fibroin gene that provides high tensile strength.</title>
        <authorList>
            <person name="Kono N."/>
            <person name="Nakamura H."/>
            <person name="Ohtoshi R."/>
            <person name="Tomita M."/>
            <person name="Numata K."/>
            <person name="Arakawa K."/>
        </authorList>
    </citation>
    <scope>NUCLEOTIDE SEQUENCE [LARGE SCALE GENOMIC DNA]</scope>
</reference>
<name>A0A4C1W0T8_EUMVA</name>
<evidence type="ECO:0000313" key="1">
    <source>
        <dbReference type="EMBL" id="GBP43764.1"/>
    </source>
</evidence>
<protein>
    <submittedName>
        <fullName evidence="1">Uncharacterized protein</fullName>
    </submittedName>
</protein>
<evidence type="ECO:0000313" key="2">
    <source>
        <dbReference type="Proteomes" id="UP000299102"/>
    </source>
</evidence>
<keyword evidence="2" id="KW-1185">Reference proteome</keyword>
<dbReference type="EMBL" id="BGZK01000442">
    <property type="protein sequence ID" value="GBP43764.1"/>
    <property type="molecule type" value="Genomic_DNA"/>
</dbReference>
<accession>A0A4C1W0T8</accession>
<dbReference type="AlphaFoldDB" id="A0A4C1W0T8"/>
<gene>
    <name evidence="1" type="ORF">EVAR_28939_1</name>
</gene>
<proteinExistence type="predicted"/>
<dbReference type="Proteomes" id="UP000299102">
    <property type="component" value="Unassembled WGS sequence"/>
</dbReference>